<dbReference type="Pfam" id="PF12349">
    <property type="entry name" value="Sterol-sensing"/>
    <property type="match status" value="1"/>
</dbReference>
<evidence type="ECO:0000313" key="5">
    <source>
        <dbReference type="Proteomes" id="UP001153069"/>
    </source>
</evidence>
<feature type="transmembrane region" description="Helical" evidence="2">
    <location>
        <begin position="395"/>
        <end position="415"/>
    </location>
</feature>
<feature type="transmembrane region" description="Helical" evidence="2">
    <location>
        <begin position="847"/>
        <end position="867"/>
    </location>
</feature>
<evidence type="ECO:0000313" key="4">
    <source>
        <dbReference type="EMBL" id="CAB9530727.1"/>
    </source>
</evidence>
<feature type="transmembrane region" description="Helical" evidence="2">
    <location>
        <begin position="363"/>
        <end position="389"/>
    </location>
</feature>
<name>A0A9N8HYU2_9STRA</name>
<feature type="transmembrane region" description="Helical" evidence="2">
    <location>
        <begin position="464"/>
        <end position="489"/>
    </location>
</feature>
<dbReference type="PROSITE" id="PS50156">
    <property type="entry name" value="SSD"/>
    <property type="match status" value="1"/>
</dbReference>
<keyword evidence="2" id="KW-0812">Transmembrane</keyword>
<dbReference type="AlphaFoldDB" id="A0A9N8HYU2"/>
<dbReference type="SUPFAM" id="SSF82866">
    <property type="entry name" value="Multidrug efflux transporter AcrB transmembrane domain"/>
    <property type="match status" value="2"/>
</dbReference>
<evidence type="ECO:0000256" key="1">
    <source>
        <dbReference type="ARBA" id="ARBA00005585"/>
    </source>
</evidence>
<feature type="transmembrane region" description="Helical" evidence="2">
    <location>
        <begin position="333"/>
        <end position="351"/>
    </location>
</feature>
<dbReference type="GO" id="GO:0016020">
    <property type="term" value="C:membrane"/>
    <property type="evidence" value="ECO:0007669"/>
    <property type="project" value="TreeGrafter"/>
</dbReference>
<feature type="transmembrane region" description="Helical" evidence="2">
    <location>
        <begin position="546"/>
        <end position="564"/>
    </location>
</feature>
<accession>A0A9N8HYU2</accession>
<dbReference type="PANTHER" id="PTHR10796">
    <property type="entry name" value="PATCHED-RELATED"/>
    <property type="match status" value="1"/>
</dbReference>
<dbReference type="PANTHER" id="PTHR10796:SF92">
    <property type="entry name" value="PATCHED-RELATED, ISOFORM A"/>
    <property type="match status" value="1"/>
</dbReference>
<reference evidence="4" key="1">
    <citation type="submission" date="2020-06" db="EMBL/GenBank/DDBJ databases">
        <authorList>
            <consortium name="Plant Systems Biology data submission"/>
        </authorList>
    </citation>
    <scope>NUCLEOTIDE SEQUENCE</scope>
    <source>
        <strain evidence="4">D6</strain>
    </source>
</reference>
<organism evidence="4 5">
    <name type="scientific">Seminavis robusta</name>
    <dbReference type="NCBI Taxonomy" id="568900"/>
    <lineage>
        <taxon>Eukaryota</taxon>
        <taxon>Sar</taxon>
        <taxon>Stramenopiles</taxon>
        <taxon>Ochrophyta</taxon>
        <taxon>Bacillariophyta</taxon>
        <taxon>Bacillariophyceae</taxon>
        <taxon>Bacillariophycidae</taxon>
        <taxon>Naviculales</taxon>
        <taxon>Naviculaceae</taxon>
        <taxon>Seminavis</taxon>
    </lineage>
</organism>
<feature type="transmembrane region" description="Helical" evidence="2">
    <location>
        <begin position="752"/>
        <end position="771"/>
    </location>
</feature>
<dbReference type="OrthoDB" id="190529at2759"/>
<evidence type="ECO:0000259" key="3">
    <source>
        <dbReference type="PROSITE" id="PS50156"/>
    </source>
</evidence>
<dbReference type="InterPro" id="IPR000731">
    <property type="entry name" value="SSD"/>
</dbReference>
<protein>
    <submittedName>
        <fullName evidence="4">Pick C1-like protein 1</fullName>
    </submittedName>
</protein>
<dbReference type="InterPro" id="IPR051697">
    <property type="entry name" value="Patched_domain-protein"/>
</dbReference>
<gene>
    <name evidence="4" type="ORF">SEMRO_3014_G342110.1</name>
</gene>
<proteinExistence type="inferred from homology"/>
<dbReference type="Gene3D" id="1.20.1640.10">
    <property type="entry name" value="Multidrug efflux transporter AcrB transmembrane domain"/>
    <property type="match status" value="2"/>
</dbReference>
<comment type="similarity">
    <text evidence="1">Belongs to the patched family.</text>
</comment>
<feature type="transmembrane region" description="Helical" evidence="2">
    <location>
        <begin position="435"/>
        <end position="458"/>
    </location>
</feature>
<keyword evidence="2" id="KW-0472">Membrane</keyword>
<feature type="domain" description="SSD" evidence="3">
    <location>
        <begin position="332"/>
        <end position="489"/>
    </location>
</feature>
<dbReference type="EMBL" id="CAICTM010003012">
    <property type="protein sequence ID" value="CAB9530727.1"/>
    <property type="molecule type" value="Genomic_DNA"/>
</dbReference>
<evidence type="ECO:0000256" key="2">
    <source>
        <dbReference type="SAM" id="Phobius"/>
    </source>
</evidence>
<feature type="transmembrane region" description="Helical" evidence="2">
    <location>
        <begin position="778"/>
        <end position="799"/>
    </location>
</feature>
<keyword evidence="2" id="KW-1133">Transmembrane helix</keyword>
<keyword evidence="5" id="KW-1185">Reference proteome</keyword>
<comment type="caution">
    <text evidence="4">The sequence shown here is derived from an EMBL/GenBank/DDBJ whole genome shotgun (WGS) entry which is preliminary data.</text>
</comment>
<feature type="transmembrane region" description="Helical" evidence="2">
    <location>
        <begin position="805"/>
        <end position="826"/>
    </location>
</feature>
<sequence length="952" mass="106659">MEPSKEGAPPISPEENKIELRVEKATTQVVDVGIHLPAEAPTKRLTFSEQWTRTINSFMKPIRRALIVLTRHAANHPKSYVTAIIVVSIGLMLVGLATNFEVIADGDVWTPQDTRSVQHGDWIDSDDSGFPKDPRMLMLIVHRNGLNIVGDDLAQEGLTRVFQVLDTLRTTPDYHELCAHRDYVHPVTGEVTCDIAGVSALWNDNTTLFHETVTSNEDAIEFLSTKTLPSGRSVNYDQFIGYNECREEGNGGKLVHCTDGGTLTSGLSYITIVGLPGEDQVEDQAMDFEENLINNLKEMRDQWATTEDNDFQLEFLAYRSFDDEMMRSLSADFPLLPVVFVLMSVLCCLIFTRRDPVFSRAWLGFGAVVTVLMAITASFGLLFCIGVPFTNLTPILPFIMFGVGLDNAFIISGAFTRTDHMKPTVNRIEETIIDVGGTIMLTTLTAAAAFALGILSSIPAVRYLVMYAFPTILIGWLYQVTFFISLIVIDEQRIKDNRRDCCFCCSDQSPGSQRLHLERDRNPGKHFADRAMAAYTNVLLRPKVKIAVLVAFAGLFGVMTWSTTQLKQYFDFTEILPKDSYILGWWDALKDLGENNGVTAGIYFRDVDFSLNTTRQEMYGFVQELVDMPYAGRYPTYNFWLLDFDQYVAETNISGLPFNDQLAQFLSVGKYKAYDQHVVLDPATGDMLASRTSLAFDNHDYSDVKETVDALEMQEEISANQTVNQGRKDWAFFTWAEDYYIWEFYRVSPKELILTTLLGTASVSFLALLFIPHWSAAPLVFSMLVVLYIDLMGFIQLCGVSVGPVMYISMVMSIGLMVDYVMHVTYRYMEIDAIDRQEKTKQAMETIGASVMVGGLTTWLGVLPLGWSSSEIFFTVFVVFFGLVLFGLLHGLVLLPVILSLIGPQVVIQDSRHHFSAPVASSSRIALPEDTHNSEEKSGSFDLLHVVTEVEV</sequence>
<dbReference type="Proteomes" id="UP001153069">
    <property type="component" value="Unassembled WGS sequence"/>
</dbReference>
<dbReference type="InterPro" id="IPR053958">
    <property type="entry name" value="HMGCR/SNAP/NPC1-like_SSD"/>
</dbReference>
<feature type="transmembrane region" description="Helical" evidence="2">
    <location>
        <begin position="873"/>
        <end position="902"/>
    </location>
</feature>